<protein>
    <submittedName>
        <fullName evidence="1">Uncharacterized protein</fullName>
    </submittedName>
</protein>
<organism evidence="1 2">
    <name type="scientific">uncultured phage cr116_1</name>
    <dbReference type="NCBI Taxonomy" id="2772073"/>
    <lineage>
        <taxon>Viruses</taxon>
        <taxon>Duplodnaviria</taxon>
        <taxon>Heunggongvirae</taxon>
        <taxon>Uroviricota</taxon>
        <taxon>Caudoviricetes</taxon>
        <taxon>Crassvirales</taxon>
        <taxon>Steigviridae</taxon>
        <taxon>Asinivirinae</taxon>
        <taxon>Pamirivirus</taxon>
        <taxon>Pamirivirus faecium</taxon>
    </lineage>
</organism>
<name>A0A7M1RZM6_9CAUD</name>
<reference evidence="1 2" key="1">
    <citation type="submission" date="2020-07" db="EMBL/GenBank/DDBJ databases">
        <title>Taxonomic proposal: Crassvirales, a new order of highly abundant and diverse bacterial viruses.</title>
        <authorList>
            <person name="Shkoporov A.N."/>
            <person name="Stockdale S.R."/>
            <person name="Guerin E."/>
            <person name="Ross R.P."/>
            <person name="Hill C."/>
        </authorList>
    </citation>
    <scope>NUCLEOTIDE SEQUENCE [LARGE SCALE GENOMIC DNA]</scope>
</reference>
<dbReference type="RefSeq" id="YP_010111520.1">
    <property type="nucleotide sequence ID" value="NC_055882.1"/>
</dbReference>
<evidence type="ECO:0000313" key="2">
    <source>
        <dbReference type="Proteomes" id="UP000593686"/>
    </source>
</evidence>
<dbReference type="KEGG" id="vg:65129924"/>
<dbReference type="GeneID" id="65129924"/>
<keyword evidence="2" id="KW-1185">Reference proteome</keyword>
<dbReference type="Proteomes" id="UP000593686">
    <property type="component" value="Genome"/>
</dbReference>
<proteinExistence type="predicted"/>
<sequence length="82" mass="9415">MSRKELYVKVKELNLQEEIKKKYGDNYTRVGNTELEAIIAKHTATTREIKGSCDKGCKCDKLIEVLKKKHILLDSEVAYINS</sequence>
<evidence type="ECO:0000313" key="1">
    <source>
        <dbReference type="EMBL" id="QOR59362.1"/>
    </source>
</evidence>
<dbReference type="EMBL" id="MT774389">
    <property type="protein sequence ID" value="QOR59362.1"/>
    <property type="molecule type" value="Genomic_DNA"/>
</dbReference>
<accession>A0A7M1RZM6</accession>